<dbReference type="InterPro" id="IPR034660">
    <property type="entry name" value="DinB/YfiT-like"/>
</dbReference>
<feature type="binding site" evidence="3">
    <location>
        <position position="39"/>
    </location>
    <ligand>
        <name>a divalent metal cation</name>
        <dbReference type="ChEBI" id="CHEBI:60240"/>
    </ligand>
</feature>
<reference evidence="4 5" key="1">
    <citation type="submission" date="2016-10" db="EMBL/GenBank/DDBJ databases">
        <title>Arsenicibacter rosenii gen. nov., sp. nov., an efficient arsenic-methylating bacterium isolated from an arsenic-contaminated paddy soil.</title>
        <authorList>
            <person name="Huang K."/>
        </authorList>
    </citation>
    <scope>NUCLEOTIDE SEQUENCE [LARGE SCALE GENOMIC DNA]</scope>
    <source>
        <strain evidence="4 5">SM-1</strain>
    </source>
</reference>
<dbReference type="PANTHER" id="PTHR37302">
    <property type="entry name" value="SLR1116 PROTEIN"/>
    <property type="match status" value="1"/>
</dbReference>
<protein>
    <recommendedName>
        <fullName evidence="6">Damage-inducible protein DinB</fullName>
    </recommendedName>
</protein>
<evidence type="ECO:0000313" key="4">
    <source>
        <dbReference type="EMBL" id="OIN56280.1"/>
    </source>
</evidence>
<dbReference type="AlphaFoldDB" id="A0A1S2VCY2"/>
<dbReference type="InterPro" id="IPR007837">
    <property type="entry name" value="DinB"/>
</dbReference>
<dbReference type="Gene3D" id="1.20.120.450">
    <property type="entry name" value="dinb family like domain"/>
    <property type="match status" value="1"/>
</dbReference>
<proteinExistence type="inferred from homology"/>
<evidence type="ECO:0000256" key="1">
    <source>
        <dbReference type="ARBA" id="ARBA00008635"/>
    </source>
</evidence>
<feature type="binding site" evidence="3">
    <location>
        <position position="125"/>
    </location>
    <ligand>
        <name>a divalent metal cation</name>
        <dbReference type="ChEBI" id="CHEBI:60240"/>
    </ligand>
</feature>
<dbReference type="Pfam" id="PF05163">
    <property type="entry name" value="DinB"/>
    <property type="match status" value="1"/>
</dbReference>
<keyword evidence="2 3" id="KW-0479">Metal-binding</keyword>
<gene>
    <name evidence="4" type="ORF">BLX24_25555</name>
</gene>
<evidence type="ECO:0008006" key="6">
    <source>
        <dbReference type="Google" id="ProtNLM"/>
    </source>
</evidence>
<dbReference type="GO" id="GO:0046872">
    <property type="term" value="F:metal ion binding"/>
    <property type="evidence" value="ECO:0007669"/>
    <property type="project" value="UniProtKB-KW"/>
</dbReference>
<keyword evidence="5" id="KW-1185">Reference proteome</keyword>
<accession>A0A1S2VCY2</accession>
<evidence type="ECO:0000313" key="5">
    <source>
        <dbReference type="Proteomes" id="UP000181790"/>
    </source>
</evidence>
<name>A0A1S2VCY2_9BACT</name>
<organism evidence="4 5">
    <name type="scientific">Arsenicibacter rosenii</name>
    <dbReference type="NCBI Taxonomy" id="1750698"/>
    <lineage>
        <taxon>Bacteria</taxon>
        <taxon>Pseudomonadati</taxon>
        <taxon>Bacteroidota</taxon>
        <taxon>Cytophagia</taxon>
        <taxon>Cytophagales</taxon>
        <taxon>Spirosomataceae</taxon>
        <taxon>Arsenicibacter</taxon>
    </lineage>
</organism>
<sequence>MKNVILNLMAYEYWANQRVIGVLETTGNPPEKAVTLMAHILGAQDVWFNRMTNNPEPGVSWPQTPVTSLRHLAEKYYTNYTNWLVNLTNEELITVVTYRNLQGDGPFQNTMQDILLHLGNHSAYHRGQVIQLLKTVRDDVPATDYIVWKREV</sequence>
<comment type="similarity">
    <text evidence="1">Belongs to the DinB family.</text>
</comment>
<feature type="binding site" evidence="3">
    <location>
        <position position="121"/>
    </location>
    <ligand>
        <name>a divalent metal cation</name>
        <dbReference type="ChEBI" id="CHEBI:60240"/>
    </ligand>
</feature>
<dbReference type="EMBL" id="MORL01000025">
    <property type="protein sequence ID" value="OIN56280.1"/>
    <property type="molecule type" value="Genomic_DNA"/>
</dbReference>
<dbReference type="Proteomes" id="UP000181790">
    <property type="component" value="Unassembled WGS sequence"/>
</dbReference>
<evidence type="ECO:0000256" key="3">
    <source>
        <dbReference type="PIRSR" id="PIRSR607837-1"/>
    </source>
</evidence>
<dbReference type="PANTHER" id="PTHR37302:SF1">
    <property type="entry name" value="PROTEIN DINB"/>
    <property type="match status" value="1"/>
</dbReference>
<evidence type="ECO:0000256" key="2">
    <source>
        <dbReference type="ARBA" id="ARBA00022723"/>
    </source>
</evidence>
<dbReference type="SUPFAM" id="SSF109854">
    <property type="entry name" value="DinB/YfiT-like putative metalloenzymes"/>
    <property type="match status" value="1"/>
</dbReference>
<dbReference type="RefSeq" id="WP_071506072.1">
    <property type="nucleotide sequence ID" value="NZ_MORL01000025.1"/>
</dbReference>
<comment type="caution">
    <text evidence="4">The sequence shown here is derived from an EMBL/GenBank/DDBJ whole genome shotgun (WGS) entry which is preliminary data.</text>
</comment>